<evidence type="ECO:0000313" key="3">
    <source>
        <dbReference type="Proteomes" id="UP000314294"/>
    </source>
</evidence>
<dbReference type="EMBL" id="SRLO01000038">
    <property type="protein sequence ID" value="TNN82629.1"/>
    <property type="molecule type" value="Genomic_DNA"/>
</dbReference>
<evidence type="ECO:0000313" key="2">
    <source>
        <dbReference type="EMBL" id="TNN82629.1"/>
    </source>
</evidence>
<keyword evidence="3" id="KW-1185">Reference proteome</keyword>
<comment type="caution">
    <text evidence="2">The sequence shown here is derived from an EMBL/GenBank/DDBJ whole genome shotgun (WGS) entry which is preliminary data.</text>
</comment>
<proteinExistence type="predicted"/>
<name>A0A4Z2IXB1_9TELE</name>
<protein>
    <submittedName>
        <fullName evidence="2">Uncharacterized protein</fullName>
    </submittedName>
</protein>
<feature type="region of interest" description="Disordered" evidence="1">
    <location>
        <begin position="58"/>
        <end position="79"/>
    </location>
</feature>
<dbReference type="AlphaFoldDB" id="A0A4Z2IXB1"/>
<organism evidence="2 3">
    <name type="scientific">Liparis tanakae</name>
    <name type="common">Tanaka's snailfish</name>
    <dbReference type="NCBI Taxonomy" id="230148"/>
    <lineage>
        <taxon>Eukaryota</taxon>
        <taxon>Metazoa</taxon>
        <taxon>Chordata</taxon>
        <taxon>Craniata</taxon>
        <taxon>Vertebrata</taxon>
        <taxon>Euteleostomi</taxon>
        <taxon>Actinopterygii</taxon>
        <taxon>Neopterygii</taxon>
        <taxon>Teleostei</taxon>
        <taxon>Neoteleostei</taxon>
        <taxon>Acanthomorphata</taxon>
        <taxon>Eupercaria</taxon>
        <taxon>Perciformes</taxon>
        <taxon>Cottioidei</taxon>
        <taxon>Cottales</taxon>
        <taxon>Liparidae</taxon>
        <taxon>Liparis</taxon>
    </lineage>
</organism>
<reference evidence="2 3" key="1">
    <citation type="submission" date="2019-03" db="EMBL/GenBank/DDBJ databases">
        <title>First draft genome of Liparis tanakae, snailfish: a comprehensive survey of snailfish specific genes.</title>
        <authorList>
            <person name="Kim W."/>
            <person name="Song I."/>
            <person name="Jeong J.-H."/>
            <person name="Kim D."/>
            <person name="Kim S."/>
            <person name="Ryu S."/>
            <person name="Song J.Y."/>
            <person name="Lee S.K."/>
        </authorList>
    </citation>
    <scope>NUCLEOTIDE SEQUENCE [LARGE SCALE GENOMIC DNA]</scope>
    <source>
        <tissue evidence="2">Muscle</tissue>
    </source>
</reference>
<evidence type="ECO:0000256" key="1">
    <source>
        <dbReference type="SAM" id="MobiDB-lite"/>
    </source>
</evidence>
<dbReference type="Proteomes" id="UP000314294">
    <property type="component" value="Unassembled WGS sequence"/>
</dbReference>
<gene>
    <name evidence="2" type="ORF">EYF80_007147</name>
</gene>
<sequence length="79" mass="8260">MPRSPGLPAAELGSDCCTARTHKTANARCLCSGGERAQRTRRTVYANSAVAERGVLSPGAGWSQSGEPVALADDAECRR</sequence>
<accession>A0A4Z2IXB1</accession>